<organism evidence="4 5">
    <name type="scientific">Actinomadura barringtoniae</name>
    <dbReference type="NCBI Taxonomy" id="1427535"/>
    <lineage>
        <taxon>Bacteria</taxon>
        <taxon>Bacillati</taxon>
        <taxon>Actinomycetota</taxon>
        <taxon>Actinomycetes</taxon>
        <taxon>Streptosporangiales</taxon>
        <taxon>Thermomonosporaceae</taxon>
        <taxon>Actinomadura</taxon>
    </lineage>
</organism>
<evidence type="ECO:0000256" key="1">
    <source>
        <dbReference type="SAM" id="MobiDB-lite"/>
    </source>
</evidence>
<feature type="region of interest" description="Disordered" evidence="1">
    <location>
        <begin position="333"/>
        <end position="358"/>
    </location>
</feature>
<dbReference type="PROSITE" id="PS00889">
    <property type="entry name" value="CNMP_BINDING_2"/>
    <property type="match status" value="1"/>
</dbReference>
<evidence type="ECO:0000313" key="4">
    <source>
        <dbReference type="EMBL" id="MBO2449542.1"/>
    </source>
</evidence>
<dbReference type="InterPro" id="IPR029787">
    <property type="entry name" value="Nucleotide_cyclase"/>
</dbReference>
<sequence length="376" mass="40620">MGATFWSSLTDAEQQHLLGRGRRADHPPGTVLCREDDPATDVMVILQGSAKITSDDQTLALRGPGDLLGERAVLTIRSRSATVIALEPVDLLVVPAEDFARFLNEQPHLGALLEQELYDRLSEQRVPATLQRTSNEPDWSGQMCSILFTDIASFNDPSRTDGDRKVIKAAMYDVLQSSFGESGVPWTSCHVEDRGDGALLIAPPSIPTAKLVDPLVSRLSAGLRTHNRRATAPVRLQLRVALHVGPVSRDGRGVAGESVSQTARLLDAPILKAELAEAGSDLGFIVSEFVYDSVVKHAPGAVDPRAYRQVKVRVKETKAKAWIYLTADAAPNTPAVRAQNPPAAPGEPPPSTGPRFEGDLRVQGDFVLGNKIIIRE</sequence>
<feature type="compositionally biased region" description="Pro residues" evidence="1">
    <location>
        <begin position="342"/>
        <end position="352"/>
    </location>
</feature>
<dbReference type="Pfam" id="PF00027">
    <property type="entry name" value="cNMP_binding"/>
    <property type="match status" value="1"/>
</dbReference>
<dbReference type="AlphaFoldDB" id="A0A939T7R1"/>
<dbReference type="CDD" id="cd00038">
    <property type="entry name" value="CAP_ED"/>
    <property type="match status" value="1"/>
</dbReference>
<accession>A0A939T7R1</accession>
<dbReference type="SUPFAM" id="SSF55073">
    <property type="entry name" value="Nucleotide cyclase"/>
    <property type="match status" value="1"/>
</dbReference>
<dbReference type="GO" id="GO:0035556">
    <property type="term" value="P:intracellular signal transduction"/>
    <property type="evidence" value="ECO:0007669"/>
    <property type="project" value="InterPro"/>
</dbReference>
<evidence type="ECO:0000259" key="2">
    <source>
        <dbReference type="PROSITE" id="PS50042"/>
    </source>
</evidence>
<dbReference type="SUPFAM" id="SSF51206">
    <property type="entry name" value="cAMP-binding domain-like"/>
    <property type="match status" value="1"/>
</dbReference>
<dbReference type="InterPro" id="IPR014710">
    <property type="entry name" value="RmlC-like_jellyroll"/>
</dbReference>
<gene>
    <name evidence="4" type="ORF">J4573_20745</name>
</gene>
<dbReference type="Proteomes" id="UP000669179">
    <property type="component" value="Unassembled WGS sequence"/>
</dbReference>
<dbReference type="InterPro" id="IPR000595">
    <property type="entry name" value="cNMP-bd_dom"/>
</dbReference>
<dbReference type="InterPro" id="IPR018490">
    <property type="entry name" value="cNMP-bd_dom_sf"/>
</dbReference>
<dbReference type="Gene3D" id="2.60.120.10">
    <property type="entry name" value="Jelly Rolls"/>
    <property type="match status" value="1"/>
</dbReference>
<dbReference type="EMBL" id="JAGEOJ010000008">
    <property type="protein sequence ID" value="MBO2449542.1"/>
    <property type="molecule type" value="Genomic_DNA"/>
</dbReference>
<reference evidence="4" key="1">
    <citation type="submission" date="2021-03" db="EMBL/GenBank/DDBJ databases">
        <authorList>
            <person name="Kanchanasin P."/>
            <person name="Saeng-In P."/>
            <person name="Phongsopitanun W."/>
            <person name="Yuki M."/>
            <person name="Kudo T."/>
            <person name="Ohkuma M."/>
            <person name="Tanasupawat S."/>
        </authorList>
    </citation>
    <scope>NUCLEOTIDE SEQUENCE</scope>
    <source>
        <strain evidence="4">GKU 128</strain>
    </source>
</reference>
<protein>
    <submittedName>
        <fullName evidence="4">Cyclic nucleotide-binding domain-containing protein</fullName>
    </submittedName>
</protein>
<dbReference type="PROSITE" id="PS50042">
    <property type="entry name" value="CNMP_BINDING_3"/>
    <property type="match status" value="1"/>
</dbReference>
<evidence type="ECO:0000313" key="5">
    <source>
        <dbReference type="Proteomes" id="UP000669179"/>
    </source>
</evidence>
<dbReference type="PANTHER" id="PTHR23011:SF28">
    <property type="entry name" value="CYCLIC NUCLEOTIDE-BINDING DOMAIN CONTAINING PROTEIN"/>
    <property type="match status" value="1"/>
</dbReference>
<dbReference type="GO" id="GO:0004016">
    <property type="term" value="F:adenylate cyclase activity"/>
    <property type="evidence" value="ECO:0007669"/>
    <property type="project" value="UniProtKB-ARBA"/>
</dbReference>
<dbReference type="RefSeq" id="WP_208257425.1">
    <property type="nucleotide sequence ID" value="NZ_JAGEOJ010000008.1"/>
</dbReference>
<comment type="caution">
    <text evidence="4">The sequence shown here is derived from an EMBL/GenBank/DDBJ whole genome shotgun (WGS) entry which is preliminary data.</text>
</comment>
<name>A0A939T7R1_9ACTN</name>
<feature type="domain" description="Cyclic nucleotide-binding" evidence="2">
    <location>
        <begin position="5"/>
        <end position="120"/>
    </location>
</feature>
<dbReference type="InterPro" id="IPR001054">
    <property type="entry name" value="A/G_cyclase"/>
</dbReference>
<evidence type="ECO:0000259" key="3">
    <source>
        <dbReference type="PROSITE" id="PS50125"/>
    </source>
</evidence>
<dbReference type="PROSITE" id="PS50125">
    <property type="entry name" value="GUANYLATE_CYCLASE_2"/>
    <property type="match status" value="1"/>
</dbReference>
<dbReference type="SMART" id="SM00100">
    <property type="entry name" value="cNMP"/>
    <property type="match status" value="1"/>
</dbReference>
<dbReference type="Gene3D" id="3.30.70.1230">
    <property type="entry name" value="Nucleotide cyclase"/>
    <property type="match status" value="1"/>
</dbReference>
<dbReference type="GO" id="GO:0009190">
    <property type="term" value="P:cyclic nucleotide biosynthetic process"/>
    <property type="evidence" value="ECO:0007669"/>
    <property type="project" value="InterPro"/>
</dbReference>
<proteinExistence type="predicted"/>
<feature type="domain" description="Guanylate cyclase" evidence="3">
    <location>
        <begin position="145"/>
        <end position="266"/>
    </location>
</feature>
<keyword evidence="5" id="KW-1185">Reference proteome</keyword>
<dbReference type="PANTHER" id="PTHR23011">
    <property type="entry name" value="CYCLIC NUCLEOTIDE-BINDING DOMAIN CONTAINING PROTEIN"/>
    <property type="match status" value="1"/>
</dbReference>
<dbReference type="InterPro" id="IPR018488">
    <property type="entry name" value="cNMP-bd_CS"/>
</dbReference>